<evidence type="ECO:0000256" key="1">
    <source>
        <dbReference type="ARBA" id="ARBA00004245"/>
    </source>
</evidence>
<accession>A0A448XKB8</accession>
<gene>
    <name evidence="5" type="ORF">PXEA_LOCUS32185</name>
</gene>
<evidence type="ECO:0000256" key="2">
    <source>
        <dbReference type="ARBA" id="ARBA00022490"/>
    </source>
</evidence>
<reference evidence="5" key="1">
    <citation type="submission" date="2018-11" db="EMBL/GenBank/DDBJ databases">
        <authorList>
            <consortium name="Pathogen Informatics"/>
        </authorList>
    </citation>
    <scope>NUCLEOTIDE SEQUENCE</scope>
</reference>
<sequence length="207" mass="22635">KVDVQLSRCTCCTRVHLQRLEEGRYKLGSRIYYLRRFRSHVMVRVGGGWLTLSEFLDRYDPCRKRKFFNSLPPANFTNITGTTNTGSNVRDLANSENGAKFIESNYSSALYSATSSGIASPHRTSMTNLFPPAPHLSSSSVSSTASIFPSELPASGSTSALLSRLQHTHPFGSGMGIAQSCHLAPQAPLLQRASFSSSSNEARVRLS</sequence>
<dbReference type="GO" id="GO:0051764">
    <property type="term" value="P:actin crosslink formation"/>
    <property type="evidence" value="ECO:0007669"/>
    <property type="project" value="TreeGrafter"/>
</dbReference>
<dbReference type="InterPro" id="IPR003108">
    <property type="entry name" value="GAR_dom"/>
</dbReference>
<comment type="subcellular location">
    <subcellularLocation>
        <location evidence="1">Cytoplasm</location>
        <location evidence="1">Cytoskeleton</location>
    </subcellularLocation>
</comment>
<evidence type="ECO:0000313" key="6">
    <source>
        <dbReference type="Proteomes" id="UP000784294"/>
    </source>
</evidence>
<keyword evidence="2" id="KW-0963">Cytoplasm</keyword>
<protein>
    <recommendedName>
        <fullName evidence="4">GAR domain-containing protein</fullName>
    </recommendedName>
</protein>
<feature type="non-terminal residue" evidence="5">
    <location>
        <position position="1"/>
    </location>
</feature>
<evidence type="ECO:0000313" key="5">
    <source>
        <dbReference type="EMBL" id="VEL38745.1"/>
    </source>
</evidence>
<dbReference type="GO" id="GO:0008017">
    <property type="term" value="F:microtubule binding"/>
    <property type="evidence" value="ECO:0007669"/>
    <property type="project" value="InterPro"/>
</dbReference>
<dbReference type="GO" id="GO:0051015">
    <property type="term" value="F:actin filament binding"/>
    <property type="evidence" value="ECO:0007669"/>
    <property type="project" value="TreeGrafter"/>
</dbReference>
<evidence type="ECO:0000256" key="3">
    <source>
        <dbReference type="ARBA" id="ARBA00023212"/>
    </source>
</evidence>
<organism evidence="5 6">
    <name type="scientific">Protopolystoma xenopodis</name>
    <dbReference type="NCBI Taxonomy" id="117903"/>
    <lineage>
        <taxon>Eukaryota</taxon>
        <taxon>Metazoa</taxon>
        <taxon>Spiralia</taxon>
        <taxon>Lophotrochozoa</taxon>
        <taxon>Platyhelminthes</taxon>
        <taxon>Monogenea</taxon>
        <taxon>Polyopisthocotylea</taxon>
        <taxon>Polystomatidea</taxon>
        <taxon>Polystomatidae</taxon>
        <taxon>Protopolystoma</taxon>
    </lineage>
</organism>
<dbReference type="PROSITE" id="PS51460">
    <property type="entry name" value="GAR"/>
    <property type="match status" value="1"/>
</dbReference>
<keyword evidence="6" id="KW-1185">Reference proteome</keyword>
<keyword evidence="3" id="KW-0206">Cytoskeleton</keyword>
<dbReference type="Pfam" id="PF02187">
    <property type="entry name" value="GAS2"/>
    <property type="match status" value="1"/>
</dbReference>
<dbReference type="AlphaFoldDB" id="A0A448XKB8"/>
<dbReference type="EMBL" id="CAAALY010258876">
    <property type="protein sequence ID" value="VEL38745.1"/>
    <property type="molecule type" value="Genomic_DNA"/>
</dbReference>
<dbReference type="PANTHER" id="PTHR46756:SF18">
    <property type="entry name" value="GAS2-LIKE PROTEIN PICKLED EGGS"/>
    <property type="match status" value="1"/>
</dbReference>
<dbReference type="Gene3D" id="3.30.920.20">
    <property type="entry name" value="Gas2-like domain"/>
    <property type="match status" value="1"/>
</dbReference>
<dbReference type="SMART" id="SM00243">
    <property type="entry name" value="GAS2"/>
    <property type="match status" value="1"/>
</dbReference>
<dbReference type="SUPFAM" id="SSF143575">
    <property type="entry name" value="GAS2 domain-like"/>
    <property type="match status" value="1"/>
</dbReference>
<dbReference type="InterPro" id="IPR036534">
    <property type="entry name" value="GAR_dom_sf"/>
</dbReference>
<proteinExistence type="predicted"/>
<dbReference type="GO" id="GO:0005884">
    <property type="term" value="C:actin filament"/>
    <property type="evidence" value="ECO:0007669"/>
    <property type="project" value="TreeGrafter"/>
</dbReference>
<comment type="caution">
    <text evidence="5">The sequence shown here is derived from an EMBL/GenBank/DDBJ whole genome shotgun (WGS) entry which is preliminary data.</text>
</comment>
<dbReference type="Proteomes" id="UP000784294">
    <property type="component" value="Unassembled WGS sequence"/>
</dbReference>
<evidence type="ECO:0000259" key="4">
    <source>
        <dbReference type="PROSITE" id="PS51460"/>
    </source>
</evidence>
<dbReference type="PANTHER" id="PTHR46756">
    <property type="entry name" value="TRANSGELIN"/>
    <property type="match status" value="1"/>
</dbReference>
<dbReference type="GO" id="GO:0008093">
    <property type="term" value="F:cytoskeletal anchor activity"/>
    <property type="evidence" value="ECO:0007669"/>
    <property type="project" value="TreeGrafter"/>
</dbReference>
<name>A0A448XKB8_9PLAT</name>
<dbReference type="OrthoDB" id="2250192at2759"/>
<feature type="domain" description="GAR" evidence="4">
    <location>
        <begin position="1"/>
        <end position="63"/>
    </location>
</feature>